<organism evidence="2 3">
    <name type="scientific">Acanthosepion pharaonis</name>
    <name type="common">Pharaoh cuttlefish</name>
    <name type="synonym">Sepia pharaonis</name>
    <dbReference type="NCBI Taxonomy" id="158019"/>
    <lineage>
        <taxon>Eukaryota</taxon>
        <taxon>Metazoa</taxon>
        <taxon>Spiralia</taxon>
        <taxon>Lophotrochozoa</taxon>
        <taxon>Mollusca</taxon>
        <taxon>Cephalopoda</taxon>
        <taxon>Coleoidea</taxon>
        <taxon>Decapodiformes</taxon>
        <taxon>Sepiida</taxon>
        <taxon>Sepiina</taxon>
        <taxon>Sepiidae</taxon>
        <taxon>Acanthosepion</taxon>
    </lineage>
</organism>
<gene>
    <name evidence="2" type="ORF">SPHA_4319</name>
</gene>
<keyword evidence="3" id="KW-1185">Reference proteome</keyword>
<name>A0A812ARM5_ACAPH</name>
<reference evidence="2" key="1">
    <citation type="submission" date="2021-01" db="EMBL/GenBank/DDBJ databases">
        <authorList>
            <person name="Li R."/>
            <person name="Bekaert M."/>
        </authorList>
    </citation>
    <scope>NUCLEOTIDE SEQUENCE</scope>
    <source>
        <strain evidence="2">Farmed</strain>
    </source>
</reference>
<protein>
    <submittedName>
        <fullName evidence="2">Uncharacterized protein</fullName>
    </submittedName>
</protein>
<evidence type="ECO:0000313" key="3">
    <source>
        <dbReference type="Proteomes" id="UP000597762"/>
    </source>
</evidence>
<proteinExistence type="predicted"/>
<comment type="caution">
    <text evidence="2">The sequence shown here is derived from an EMBL/GenBank/DDBJ whole genome shotgun (WGS) entry which is preliminary data.</text>
</comment>
<evidence type="ECO:0000313" key="2">
    <source>
        <dbReference type="EMBL" id="CAE1154851.1"/>
    </source>
</evidence>
<accession>A0A812ARM5</accession>
<feature type="region of interest" description="Disordered" evidence="1">
    <location>
        <begin position="74"/>
        <end position="93"/>
    </location>
</feature>
<sequence length="171" mass="19642">MTYLFDHQRGSGHPDPYRGLLQDLMWRRHYNWVSEKVQFLGKFSLLCIHSRYKAVFLLYSSSRHLASPMNRNSKKIVTPEGVGHPKRDPFSKTPSRLRAVTRMQKDNGSISLVDSESIRLLVDTSPKRSNANFLRNSVVRVTEHLLPRIIVCTEVTVPPHLIPKAVTVRIV</sequence>
<dbReference type="EMBL" id="CAHIKZ030000136">
    <property type="protein sequence ID" value="CAE1154851.1"/>
    <property type="molecule type" value="Genomic_DNA"/>
</dbReference>
<dbReference type="AlphaFoldDB" id="A0A812ARM5"/>
<evidence type="ECO:0000256" key="1">
    <source>
        <dbReference type="SAM" id="MobiDB-lite"/>
    </source>
</evidence>
<dbReference type="Proteomes" id="UP000597762">
    <property type="component" value="Unassembled WGS sequence"/>
</dbReference>